<dbReference type="PROSITE" id="PS50914">
    <property type="entry name" value="BON"/>
    <property type="match status" value="1"/>
</dbReference>
<reference evidence="2" key="2">
    <citation type="submission" date="2020-05" db="UniProtKB">
        <authorList>
            <consortium name="EnsemblMetazoa"/>
        </authorList>
    </citation>
    <scope>IDENTIFICATION</scope>
    <source>
        <strain evidence="2">IAEA</strain>
    </source>
</reference>
<dbReference type="PANTHER" id="PTHR34606">
    <property type="entry name" value="BON DOMAIN-CONTAINING PROTEIN"/>
    <property type="match status" value="1"/>
</dbReference>
<proteinExistence type="predicted"/>
<organism evidence="2 3">
    <name type="scientific">Glossina pallidipes</name>
    <name type="common">Tsetse fly</name>
    <dbReference type="NCBI Taxonomy" id="7398"/>
    <lineage>
        <taxon>Eukaryota</taxon>
        <taxon>Metazoa</taxon>
        <taxon>Ecdysozoa</taxon>
        <taxon>Arthropoda</taxon>
        <taxon>Hexapoda</taxon>
        <taxon>Insecta</taxon>
        <taxon>Pterygota</taxon>
        <taxon>Neoptera</taxon>
        <taxon>Endopterygota</taxon>
        <taxon>Diptera</taxon>
        <taxon>Brachycera</taxon>
        <taxon>Muscomorpha</taxon>
        <taxon>Hippoboscoidea</taxon>
        <taxon>Glossinidae</taxon>
        <taxon>Glossina</taxon>
    </lineage>
</organism>
<dbReference type="InterPro" id="IPR007055">
    <property type="entry name" value="BON_dom"/>
</dbReference>
<evidence type="ECO:0000259" key="1">
    <source>
        <dbReference type="PROSITE" id="PS50914"/>
    </source>
</evidence>
<evidence type="ECO:0000313" key="3">
    <source>
        <dbReference type="Proteomes" id="UP000092445"/>
    </source>
</evidence>
<dbReference type="PANTHER" id="PTHR34606:SF4">
    <property type="entry name" value="OUTER MEMBRANE LIPOPROTEIN DOLP"/>
    <property type="match status" value="1"/>
</dbReference>
<dbReference type="Pfam" id="PF04972">
    <property type="entry name" value="BON"/>
    <property type="match status" value="2"/>
</dbReference>
<dbReference type="InterPro" id="IPR051686">
    <property type="entry name" value="Lipoprotein_DolP"/>
</dbReference>
<feature type="domain" description="BON" evidence="1">
    <location>
        <begin position="37"/>
        <end position="107"/>
    </location>
</feature>
<keyword evidence="3" id="KW-1185">Reference proteome</keyword>
<reference evidence="3" key="1">
    <citation type="submission" date="2014-03" db="EMBL/GenBank/DDBJ databases">
        <authorList>
            <person name="Aksoy S."/>
            <person name="Warren W."/>
            <person name="Wilson R.K."/>
        </authorList>
    </citation>
    <scope>NUCLEOTIDE SEQUENCE [LARGE SCALE GENOMIC DNA]</scope>
    <source>
        <strain evidence="3">IAEA</strain>
    </source>
</reference>
<dbReference type="EnsemblMetazoa" id="GPAI000628-RA">
    <property type="protein sequence ID" value="GPAI000628-PA"/>
    <property type="gene ID" value="GPAI000628"/>
</dbReference>
<dbReference type="VEuPathDB" id="VectorBase:GPAI000628"/>
<name>A0A1A9Z0Z2_GLOPL</name>
<dbReference type="AlphaFoldDB" id="A0A1A9Z0Z2"/>
<accession>A0A1A9Z0Z2</accession>
<dbReference type="Proteomes" id="UP000092445">
    <property type="component" value="Unassembled WGS sequence"/>
</dbReference>
<protein>
    <recommendedName>
        <fullName evidence="1">BON domain-containing protein</fullName>
    </recommendedName>
</protein>
<sequence length="228" mass="25569">MSVKLPIGVGCTSTHMFGTAIAIKVASDPRSIGTQIDNLTLKMRISSALFKDEILKNQESRISIISYNNKLLIIGQVLNYFVSNHIQKIVENYNNANEIYNEIRILQPISFMEVIEDSWISTKVRAKIICNKQLKLRNLKIITENKEVFIFGEISKQEEKIIIGSITYAAAQDNGFAIKVGPCINDEYLLLQITEDIFFVVKVAASVIAPPVKAFPIHKISGEIIPIM</sequence>
<evidence type="ECO:0000313" key="2">
    <source>
        <dbReference type="EnsemblMetazoa" id="GPAI000628-PA"/>
    </source>
</evidence>